<dbReference type="CDD" id="cd00067">
    <property type="entry name" value="GAL4"/>
    <property type="match status" value="1"/>
</dbReference>
<dbReference type="CDD" id="cd12148">
    <property type="entry name" value="fungal_TF_MHR"/>
    <property type="match status" value="1"/>
</dbReference>
<keyword evidence="9" id="KW-1185">Reference proteome</keyword>
<sequence length="759" mass="83250">MHQYYLWTALDALGLGVNVQHYNPIIDAEVHKTWGVPSDWQLKAQMVFGVPKDGSAPGERLQKLPMEQRLQISAVPAKADRQTEGSGSARARSKKKNNNNNVSDTDPNPSQAKRQKAARECDRCRLLRIKCYGQKPCVQCVSIKAKCVVSYAPLRSTRTKNIDTGHAPSELSTVTFPILPSPSPTYAGCRDSSPTANPSPVSPIVPPARNAAAKEFFNIAHVQGFFASGQPAFSHSLALGGCLFPQLPHPTLPSGECALASNELLKSQRSYYLRVFWEVCHPILPILSKTEFAELGALPPSTIQGEYSAGNALVDSMIALGIQHTHVTGLTGRVLGLQKSPSRRNYHAGLPTKATWPGFEYFHRCRECMRTNTEVTLDALRCQVLMVLYPVKGNASRDAYNLLGITVRKAYIAKLHRPQLSHLPEAGKTARMQLWWIIFSLDLQCSLQLEMPPASQKSLVKCPFPDKDALASYVSSPCEDGMNVYAFSTHLVNIAIIVTDIGACISTAEVLDDDNSNSPVALEHHALNLSSALQNLEVWRDQLPSELLLSRCGNGSGNCEMLDFDRTLTLPNWLQRQAVLLRLHYHNAYTLIQRPFIRLRYAHSNGTSSIVNPPGSQQPHVELHIASALYHATIIVDTVFTICSRSDVFYGWSEVIQPLWNATLTIVGYVSTNSLSSELFSHTCPTALSAKGIVKSLVDSLQNIKSQGACAVANGDPMGWELFASSLEDQQPAPVGLETTPLSNNLYDNVSFPPFMSAA</sequence>
<dbReference type="Proteomes" id="UP000191612">
    <property type="component" value="Unassembled WGS sequence"/>
</dbReference>
<dbReference type="InterPro" id="IPR051127">
    <property type="entry name" value="Fungal_SecMet_Regulators"/>
</dbReference>
<feature type="compositionally biased region" description="Polar residues" evidence="6">
    <location>
        <begin position="102"/>
        <end position="112"/>
    </location>
</feature>
<evidence type="ECO:0000313" key="9">
    <source>
        <dbReference type="Proteomes" id="UP000191612"/>
    </source>
</evidence>
<dbReference type="SMART" id="SM00906">
    <property type="entry name" value="Fungal_trans"/>
    <property type="match status" value="1"/>
</dbReference>
<evidence type="ECO:0000256" key="4">
    <source>
        <dbReference type="ARBA" id="ARBA00023163"/>
    </source>
</evidence>
<keyword evidence="1" id="KW-0479">Metal-binding</keyword>
<dbReference type="AlphaFoldDB" id="A0A1V6R4K7"/>
<evidence type="ECO:0000256" key="1">
    <source>
        <dbReference type="ARBA" id="ARBA00022723"/>
    </source>
</evidence>
<name>A0A1V6R4K7_9EURO</name>
<dbReference type="GO" id="GO:0000435">
    <property type="term" value="P:positive regulation of transcription from RNA polymerase II promoter by galactose"/>
    <property type="evidence" value="ECO:0007669"/>
    <property type="project" value="TreeGrafter"/>
</dbReference>
<evidence type="ECO:0000256" key="2">
    <source>
        <dbReference type="ARBA" id="ARBA00023015"/>
    </source>
</evidence>
<evidence type="ECO:0000259" key="7">
    <source>
        <dbReference type="PROSITE" id="PS50048"/>
    </source>
</evidence>
<dbReference type="SUPFAM" id="SSF55469">
    <property type="entry name" value="FMN-dependent nitroreductase-like"/>
    <property type="match status" value="1"/>
</dbReference>
<accession>A0A1V6R4K7</accession>
<dbReference type="Gene3D" id="3.40.109.10">
    <property type="entry name" value="NADH Oxidase"/>
    <property type="match status" value="1"/>
</dbReference>
<keyword evidence="2" id="KW-0805">Transcription regulation</keyword>
<reference evidence="9" key="1">
    <citation type="journal article" date="2017" name="Nat. Microbiol.">
        <title>Global analysis of biosynthetic gene clusters reveals vast potential of secondary metabolite production in Penicillium species.</title>
        <authorList>
            <person name="Nielsen J.C."/>
            <person name="Grijseels S."/>
            <person name="Prigent S."/>
            <person name="Ji B."/>
            <person name="Dainat J."/>
            <person name="Nielsen K.F."/>
            <person name="Frisvad J.C."/>
            <person name="Workman M."/>
            <person name="Nielsen J."/>
        </authorList>
    </citation>
    <scope>NUCLEOTIDE SEQUENCE [LARGE SCALE GENOMIC DNA]</scope>
    <source>
        <strain evidence="9">IBT 29525</strain>
    </source>
</reference>
<feature type="domain" description="Zn(2)-C6 fungal-type" evidence="7">
    <location>
        <begin position="120"/>
        <end position="149"/>
    </location>
</feature>
<dbReference type="InterPro" id="IPR007219">
    <property type="entry name" value="XnlR_reg_dom"/>
</dbReference>
<dbReference type="STRING" id="60172.A0A1V6R4K7"/>
<dbReference type="InterPro" id="IPR001138">
    <property type="entry name" value="Zn2Cys6_DnaBD"/>
</dbReference>
<evidence type="ECO:0000256" key="6">
    <source>
        <dbReference type="SAM" id="MobiDB-lite"/>
    </source>
</evidence>
<evidence type="ECO:0000256" key="3">
    <source>
        <dbReference type="ARBA" id="ARBA00023125"/>
    </source>
</evidence>
<comment type="caution">
    <text evidence="8">The sequence shown here is derived from an EMBL/GenBank/DDBJ whole genome shotgun (WGS) entry which is preliminary data.</text>
</comment>
<dbReference type="GO" id="GO:0000981">
    <property type="term" value="F:DNA-binding transcription factor activity, RNA polymerase II-specific"/>
    <property type="evidence" value="ECO:0007669"/>
    <property type="project" value="InterPro"/>
</dbReference>
<dbReference type="InterPro" id="IPR036864">
    <property type="entry name" value="Zn2-C6_fun-type_DNA-bd_sf"/>
</dbReference>
<proteinExistence type="predicted"/>
<dbReference type="EMBL" id="MDYO01000016">
    <property type="protein sequence ID" value="OQD96389.1"/>
    <property type="molecule type" value="Genomic_DNA"/>
</dbReference>
<dbReference type="Pfam" id="PF00172">
    <property type="entry name" value="Zn_clus"/>
    <property type="match status" value="1"/>
</dbReference>
<dbReference type="Pfam" id="PF04082">
    <property type="entry name" value="Fungal_trans"/>
    <property type="match status" value="1"/>
</dbReference>
<dbReference type="SMART" id="SM00066">
    <property type="entry name" value="GAL4"/>
    <property type="match status" value="1"/>
</dbReference>
<dbReference type="GO" id="GO:0005634">
    <property type="term" value="C:nucleus"/>
    <property type="evidence" value="ECO:0007669"/>
    <property type="project" value="TreeGrafter"/>
</dbReference>
<dbReference type="GO" id="GO:0006351">
    <property type="term" value="P:DNA-templated transcription"/>
    <property type="evidence" value="ECO:0007669"/>
    <property type="project" value="InterPro"/>
</dbReference>
<dbReference type="Gene3D" id="4.10.240.10">
    <property type="entry name" value="Zn(2)-C6 fungal-type DNA-binding domain"/>
    <property type="match status" value="1"/>
</dbReference>
<dbReference type="PANTHER" id="PTHR47424:SF12">
    <property type="entry name" value="TRANSCRIPTION FACTOR ASQA"/>
    <property type="match status" value="1"/>
</dbReference>
<dbReference type="PROSITE" id="PS50048">
    <property type="entry name" value="ZN2_CY6_FUNGAL_2"/>
    <property type="match status" value="1"/>
</dbReference>
<dbReference type="GO" id="GO:0008270">
    <property type="term" value="F:zinc ion binding"/>
    <property type="evidence" value="ECO:0007669"/>
    <property type="project" value="InterPro"/>
</dbReference>
<feature type="region of interest" description="Disordered" evidence="6">
    <location>
        <begin position="73"/>
        <end position="115"/>
    </location>
</feature>
<gene>
    <name evidence="8" type="ORF">PENSOL_c016G08401</name>
</gene>
<evidence type="ECO:0000313" key="8">
    <source>
        <dbReference type="EMBL" id="OQD96389.1"/>
    </source>
</evidence>
<keyword evidence="4" id="KW-0804">Transcription</keyword>
<evidence type="ECO:0000256" key="5">
    <source>
        <dbReference type="ARBA" id="ARBA00023242"/>
    </source>
</evidence>
<dbReference type="GO" id="GO:0000978">
    <property type="term" value="F:RNA polymerase II cis-regulatory region sequence-specific DNA binding"/>
    <property type="evidence" value="ECO:0007669"/>
    <property type="project" value="TreeGrafter"/>
</dbReference>
<dbReference type="PANTHER" id="PTHR47424">
    <property type="entry name" value="REGULATORY PROTEIN GAL4"/>
    <property type="match status" value="1"/>
</dbReference>
<organism evidence="8 9">
    <name type="scientific">Penicillium solitum</name>
    <dbReference type="NCBI Taxonomy" id="60172"/>
    <lineage>
        <taxon>Eukaryota</taxon>
        <taxon>Fungi</taxon>
        <taxon>Dikarya</taxon>
        <taxon>Ascomycota</taxon>
        <taxon>Pezizomycotina</taxon>
        <taxon>Eurotiomycetes</taxon>
        <taxon>Eurotiomycetidae</taxon>
        <taxon>Eurotiales</taxon>
        <taxon>Aspergillaceae</taxon>
        <taxon>Penicillium</taxon>
    </lineage>
</organism>
<keyword evidence="5" id="KW-0539">Nucleus</keyword>
<dbReference type="GO" id="GO:0016491">
    <property type="term" value="F:oxidoreductase activity"/>
    <property type="evidence" value="ECO:0007669"/>
    <property type="project" value="InterPro"/>
</dbReference>
<dbReference type="SUPFAM" id="SSF57701">
    <property type="entry name" value="Zn2/Cys6 DNA-binding domain"/>
    <property type="match status" value="1"/>
</dbReference>
<dbReference type="InterPro" id="IPR000415">
    <property type="entry name" value="Nitroreductase-like"/>
</dbReference>
<protein>
    <recommendedName>
        <fullName evidence="7">Zn(2)-C6 fungal-type domain-containing protein</fullName>
    </recommendedName>
</protein>
<keyword evidence="3" id="KW-0238">DNA-binding</keyword>